<protein>
    <submittedName>
        <fullName evidence="1">Uncharacterized protein</fullName>
    </submittedName>
</protein>
<name>K9WHG4_9CYAN</name>
<dbReference type="OrthoDB" id="495849at2"/>
<accession>K9WHG4</accession>
<gene>
    <name evidence="1" type="ORF">Mic7113_3902</name>
</gene>
<reference evidence="1 2" key="1">
    <citation type="submission" date="2012-06" db="EMBL/GenBank/DDBJ databases">
        <title>Finished chromosome of genome of Microcoleus sp. PCC 7113.</title>
        <authorList>
            <consortium name="US DOE Joint Genome Institute"/>
            <person name="Gugger M."/>
            <person name="Coursin T."/>
            <person name="Rippka R."/>
            <person name="Tandeau De Marsac N."/>
            <person name="Huntemann M."/>
            <person name="Wei C.-L."/>
            <person name="Han J."/>
            <person name="Detter J.C."/>
            <person name="Han C."/>
            <person name="Tapia R."/>
            <person name="Chen A."/>
            <person name="Kyrpides N."/>
            <person name="Mavromatis K."/>
            <person name="Markowitz V."/>
            <person name="Szeto E."/>
            <person name="Ivanova N."/>
            <person name="Pagani I."/>
            <person name="Pati A."/>
            <person name="Goodwin L."/>
            <person name="Nordberg H.P."/>
            <person name="Cantor M.N."/>
            <person name="Hua S.X."/>
            <person name="Woyke T."/>
            <person name="Kerfeld C.A."/>
        </authorList>
    </citation>
    <scope>NUCLEOTIDE SEQUENCE [LARGE SCALE GENOMIC DNA]</scope>
    <source>
        <strain evidence="1 2">PCC 7113</strain>
    </source>
</reference>
<dbReference type="RefSeq" id="WP_015183752.1">
    <property type="nucleotide sequence ID" value="NC_019738.1"/>
</dbReference>
<organism evidence="1 2">
    <name type="scientific">Allocoleopsis franciscana PCC 7113</name>
    <dbReference type="NCBI Taxonomy" id="1173027"/>
    <lineage>
        <taxon>Bacteria</taxon>
        <taxon>Bacillati</taxon>
        <taxon>Cyanobacteriota</taxon>
        <taxon>Cyanophyceae</taxon>
        <taxon>Coleofasciculales</taxon>
        <taxon>Coleofasciculaceae</taxon>
        <taxon>Allocoleopsis</taxon>
        <taxon>Allocoleopsis franciscana</taxon>
    </lineage>
</organism>
<sequence length="71" mass="7946">MKNADLSETRLLESAIAKLFTQASQKGKLTLTDCYGLVATILTYPLSDAEQDLINRLLYAVRRGRMEVVID</sequence>
<dbReference type="HOGENOM" id="CLU_186050_1_0_3"/>
<evidence type="ECO:0000313" key="2">
    <source>
        <dbReference type="Proteomes" id="UP000010471"/>
    </source>
</evidence>
<dbReference type="KEGG" id="mic:Mic7113_3902"/>
<evidence type="ECO:0000313" key="1">
    <source>
        <dbReference type="EMBL" id="AFZ19613.1"/>
    </source>
</evidence>
<dbReference type="EMBL" id="CP003630">
    <property type="protein sequence ID" value="AFZ19613.1"/>
    <property type="molecule type" value="Genomic_DNA"/>
</dbReference>
<dbReference type="AlphaFoldDB" id="K9WHG4"/>
<dbReference type="Proteomes" id="UP000010471">
    <property type="component" value="Chromosome"/>
</dbReference>
<proteinExistence type="predicted"/>
<keyword evidence="2" id="KW-1185">Reference proteome</keyword>